<sequence>MDQGFQVLMRVILLRETDAEALIRESDLSDIVARFGVSRPHVRDMLATAEASGLLARGGRGRKHLSPTPRGLIGRPAGVSGGLLRAVGRRIARRQRLSLGLGERRVGRSRGRDPARRRSEGIGRDSRGRRCIALIAPREE</sequence>
<dbReference type="EMBL" id="JAQYXL010000001">
    <property type="protein sequence ID" value="MEN3230037.1"/>
    <property type="molecule type" value="Genomic_DNA"/>
</dbReference>
<protein>
    <submittedName>
        <fullName evidence="2">Uncharacterized protein</fullName>
    </submittedName>
</protein>
<feature type="region of interest" description="Disordered" evidence="1">
    <location>
        <begin position="102"/>
        <end position="124"/>
    </location>
</feature>
<gene>
    <name evidence="2" type="ORF">PUR21_20650</name>
</gene>
<proteinExistence type="predicted"/>
<evidence type="ECO:0000313" key="3">
    <source>
        <dbReference type="Proteomes" id="UP001404845"/>
    </source>
</evidence>
<dbReference type="RefSeq" id="WP_246417563.1">
    <property type="nucleotide sequence ID" value="NZ_JACHOS010000014.1"/>
</dbReference>
<keyword evidence="3" id="KW-1185">Reference proteome</keyword>
<dbReference type="Proteomes" id="UP001404845">
    <property type="component" value="Unassembled WGS sequence"/>
</dbReference>
<comment type="caution">
    <text evidence="2">The sequence shown here is derived from an EMBL/GenBank/DDBJ whole genome shotgun (WGS) entry which is preliminary data.</text>
</comment>
<name>A0ABU9ZFD7_9HYPH</name>
<reference evidence="2 3" key="1">
    <citation type="journal article" date="2023" name="PLoS ONE">
        <title>Complete genome assembly of Hawai'i environmental nontuberculous mycobacteria reveals unexpected co-isolation with methylobacteria.</title>
        <authorList>
            <person name="Hendrix J."/>
            <person name="Epperson L.E."/>
            <person name="Tong E.I."/>
            <person name="Chan Y.L."/>
            <person name="Hasan N.A."/>
            <person name="Dawrs S.N."/>
            <person name="Norton G.J."/>
            <person name="Virdi R."/>
            <person name="Crooks J.L."/>
            <person name="Chan E.D."/>
            <person name="Honda J.R."/>
            <person name="Strong M."/>
        </authorList>
    </citation>
    <scope>NUCLEOTIDE SEQUENCE [LARGE SCALE GENOMIC DNA]</scope>
    <source>
        <strain evidence="2 3">NJH_HI01</strain>
    </source>
</reference>
<organism evidence="2 3">
    <name type="scientific">Methylorubrum rhodesianum</name>
    <dbReference type="NCBI Taxonomy" id="29427"/>
    <lineage>
        <taxon>Bacteria</taxon>
        <taxon>Pseudomonadati</taxon>
        <taxon>Pseudomonadota</taxon>
        <taxon>Alphaproteobacteria</taxon>
        <taxon>Hyphomicrobiales</taxon>
        <taxon>Methylobacteriaceae</taxon>
        <taxon>Methylorubrum</taxon>
    </lineage>
</organism>
<evidence type="ECO:0000313" key="2">
    <source>
        <dbReference type="EMBL" id="MEN3230037.1"/>
    </source>
</evidence>
<accession>A0ABU9ZFD7</accession>
<evidence type="ECO:0000256" key="1">
    <source>
        <dbReference type="SAM" id="MobiDB-lite"/>
    </source>
</evidence>